<gene>
    <name evidence="1" type="primary">EXOC8_1</name>
    <name evidence="1" type="ORF">OS493_030211</name>
</gene>
<dbReference type="EMBL" id="MU827333">
    <property type="protein sequence ID" value="KAJ7354793.1"/>
    <property type="molecule type" value="Genomic_DNA"/>
</dbReference>
<dbReference type="Proteomes" id="UP001163046">
    <property type="component" value="Unassembled WGS sequence"/>
</dbReference>
<comment type="caution">
    <text evidence="1">The sequence shown here is derived from an EMBL/GenBank/DDBJ whole genome shotgun (WGS) entry which is preliminary data.</text>
</comment>
<keyword evidence="2" id="KW-1185">Reference proteome</keyword>
<name>A0A9X0CKL4_9CNID</name>
<dbReference type="OrthoDB" id="642193at2759"/>
<evidence type="ECO:0000313" key="1">
    <source>
        <dbReference type="EMBL" id="KAJ7354793.1"/>
    </source>
</evidence>
<organism evidence="1 2">
    <name type="scientific">Desmophyllum pertusum</name>
    <dbReference type="NCBI Taxonomy" id="174260"/>
    <lineage>
        <taxon>Eukaryota</taxon>
        <taxon>Metazoa</taxon>
        <taxon>Cnidaria</taxon>
        <taxon>Anthozoa</taxon>
        <taxon>Hexacorallia</taxon>
        <taxon>Scleractinia</taxon>
        <taxon>Caryophylliina</taxon>
        <taxon>Caryophylliidae</taxon>
        <taxon>Desmophyllum</taxon>
    </lineage>
</organism>
<evidence type="ECO:0000313" key="2">
    <source>
        <dbReference type="Proteomes" id="UP001163046"/>
    </source>
</evidence>
<proteinExistence type="predicted"/>
<sequence>MDGNRVELSSATVAFTKGVLGFLADGLSVNTPQLQPVFMNCIGDLFENQVVLFEAILKSGRYANQHEFILKNASFVLETILPHIKKRLKYAYTSRRLIPSGRGKVHKTWHLRRDRHSEERQLGPASKYNYVLNFDRQEDGGNPSKCGRKNSCN</sequence>
<dbReference type="AlphaFoldDB" id="A0A9X0CKL4"/>
<protein>
    <submittedName>
        <fullName evidence="1">Exocyst complex component 8</fullName>
    </submittedName>
</protein>
<accession>A0A9X0CKL4</accession>
<reference evidence="1" key="1">
    <citation type="submission" date="2023-01" db="EMBL/GenBank/DDBJ databases">
        <title>Genome assembly of the deep-sea coral Lophelia pertusa.</title>
        <authorList>
            <person name="Herrera S."/>
            <person name="Cordes E."/>
        </authorList>
    </citation>
    <scope>NUCLEOTIDE SEQUENCE</scope>
    <source>
        <strain evidence="1">USNM1676648</strain>
        <tissue evidence="1">Polyp</tissue>
    </source>
</reference>